<accession>A0A3B0WQE0</accession>
<feature type="non-terminal residue" evidence="2">
    <location>
        <position position="50"/>
    </location>
</feature>
<protein>
    <submittedName>
        <fullName evidence="2">Methenyltetrahydrofolate cyclohydrolase / Methylenetetrahydrofolate dehydrogenase (NADP+)</fullName>
        <ecNumber evidence="2">1.5.1.5</ecNumber>
        <ecNumber evidence="2">3.5.4.9</ecNumber>
    </submittedName>
</protein>
<keyword evidence="2" id="KW-0378">Hydrolase</keyword>
<dbReference type="SUPFAM" id="SSF53223">
    <property type="entry name" value="Aminoacid dehydrogenase-like, N-terminal domain"/>
    <property type="match status" value="1"/>
</dbReference>
<dbReference type="InterPro" id="IPR020630">
    <property type="entry name" value="THF_DH/CycHdrlase_cat_dom"/>
</dbReference>
<dbReference type="GO" id="GO:0004488">
    <property type="term" value="F:methylenetetrahydrofolate dehydrogenase (NADP+) activity"/>
    <property type="evidence" value="ECO:0007669"/>
    <property type="project" value="UniProtKB-EC"/>
</dbReference>
<dbReference type="EMBL" id="UOFG01000027">
    <property type="protein sequence ID" value="VAW58205.1"/>
    <property type="molecule type" value="Genomic_DNA"/>
</dbReference>
<name>A0A3B0WQE0_9ZZZZ</name>
<reference evidence="2" key="1">
    <citation type="submission" date="2018-06" db="EMBL/GenBank/DDBJ databases">
        <authorList>
            <person name="Zhirakovskaya E."/>
        </authorList>
    </citation>
    <scope>NUCLEOTIDE SEQUENCE</scope>
</reference>
<dbReference type="Gene3D" id="3.40.50.10860">
    <property type="entry name" value="Leucine Dehydrogenase, chain A, domain 1"/>
    <property type="match status" value="1"/>
</dbReference>
<gene>
    <name evidence="2" type="ORF">MNBD_GAMMA11-1626</name>
</gene>
<dbReference type="EC" id="1.5.1.5" evidence="2"/>
<proteinExistence type="predicted"/>
<sequence>MPAQIINGKQIAADLHEKIARRVQKRLAAGKKPPGLAVVLIGEDHASQIY</sequence>
<dbReference type="AlphaFoldDB" id="A0A3B0WQE0"/>
<dbReference type="InterPro" id="IPR046346">
    <property type="entry name" value="Aminoacid_DH-like_N_sf"/>
</dbReference>
<keyword evidence="2" id="KW-0560">Oxidoreductase</keyword>
<evidence type="ECO:0000313" key="2">
    <source>
        <dbReference type="EMBL" id="VAW58205.1"/>
    </source>
</evidence>
<dbReference type="Pfam" id="PF00763">
    <property type="entry name" value="THF_DHG_CYH"/>
    <property type="match status" value="1"/>
</dbReference>
<dbReference type="EC" id="3.5.4.9" evidence="2"/>
<organism evidence="2">
    <name type="scientific">hydrothermal vent metagenome</name>
    <dbReference type="NCBI Taxonomy" id="652676"/>
    <lineage>
        <taxon>unclassified sequences</taxon>
        <taxon>metagenomes</taxon>
        <taxon>ecological metagenomes</taxon>
    </lineage>
</organism>
<dbReference type="GO" id="GO:0004477">
    <property type="term" value="F:methenyltetrahydrofolate cyclohydrolase activity"/>
    <property type="evidence" value="ECO:0007669"/>
    <property type="project" value="UniProtKB-EC"/>
</dbReference>
<evidence type="ECO:0000259" key="1">
    <source>
        <dbReference type="Pfam" id="PF00763"/>
    </source>
</evidence>
<feature type="domain" description="Tetrahydrofolate dehydrogenase/cyclohydrolase catalytic" evidence="1">
    <location>
        <begin position="6"/>
        <end position="50"/>
    </location>
</feature>